<protein>
    <recommendedName>
        <fullName evidence="3">PABS domain-containing protein</fullName>
    </recommendedName>
</protein>
<dbReference type="PANTHER" id="PTHR43317">
    <property type="entry name" value="THERMOSPERMINE SYNTHASE ACAULIS5"/>
    <property type="match status" value="1"/>
</dbReference>
<evidence type="ECO:0000313" key="2">
    <source>
        <dbReference type="EMBL" id="GAG82488.1"/>
    </source>
</evidence>
<dbReference type="AlphaFoldDB" id="X1BEG5"/>
<dbReference type="PANTHER" id="PTHR43317:SF1">
    <property type="entry name" value="THERMOSPERMINE SYNTHASE ACAULIS5"/>
    <property type="match status" value="1"/>
</dbReference>
<evidence type="ECO:0000256" key="1">
    <source>
        <dbReference type="ARBA" id="ARBA00023115"/>
    </source>
</evidence>
<dbReference type="GO" id="GO:0006596">
    <property type="term" value="P:polyamine biosynthetic process"/>
    <property type="evidence" value="ECO:0007669"/>
    <property type="project" value="UniProtKB-KW"/>
</dbReference>
<evidence type="ECO:0008006" key="3">
    <source>
        <dbReference type="Google" id="ProtNLM"/>
    </source>
</evidence>
<dbReference type="Gene3D" id="3.40.50.150">
    <property type="entry name" value="Vaccinia Virus protein VP39"/>
    <property type="match status" value="1"/>
</dbReference>
<dbReference type="CDD" id="cd02440">
    <property type="entry name" value="AdoMet_MTases"/>
    <property type="match status" value="1"/>
</dbReference>
<accession>X1BEG5</accession>
<dbReference type="EMBL" id="BART01015284">
    <property type="protein sequence ID" value="GAG82488.1"/>
    <property type="molecule type" value="Genomic_DNA"/>
</dbReference>
<dbReference type="InterPro" id="IPR029063">
    <property type="entry name" value="SAM-dependent_MTases_sf"/>
</dbReference>
<proteinExistence type="predicted"/>
<name>X1BEG5_9ZZZZ</name>
<dbReference type="SUPFAM" id="SSF53335">
    <property type="entry name" value="S-adenosyl-L-methionine-dependent methyltransferases"/>
    <property type="match status" value="1"/>
</dbReference>
<dbReference type="Pfam" id="PF01564">
    <property type="entry name" value="Spermine_synth"/>
    <property type="match status" value="1"/>
</dbReference>
<keyword evidence="1" id="KW-0620">Polyamine biosynthesis</keyword>
<gene>
    <name evidence="2" type="ORF">S01H4_29721</name>
</gene>
<reference evidence="2" key="1">
    <citation type="journal article" date="2014" name="Front. Microbiol.">
        <title>High frequency of phylogenetically diverse reductive dehalogenase-homologous genes in deep subseafloor sedimentary metagenomes.</title>
        <authorList>
            <person name="Kawai M."/>
            <person name="Futagami T."/>
            <person name="Toyoda A."/>
            <person name="Takaki Y."/>
            <person name="Nishi S."/>
            <person name="Hori S."/>
            <person name="Arai W."/>
            <person name="Tsubouchi T."/>
            <person name="Morono Y."/>
            <person name="Uchiyama I."/>
            <person name="Ito T."/>
            <person name="Fujiyama A."/>
            <person name="Inagaki F."/>
            <person name="Takami H."/>
        </authorList>
    </citation>
    <scope>NUCLEOTIDE SEQUENCE</scope>
    <source>
        <strain evidence="2">Expedition CK06-06</strain>
    </source>
</reference>
<organism evidence="2">
    <name type="scientific">marine sediment metagenome</name>
    <dbReference type="NCBI Taxonomy" id="412755"/>
    <lineage>
        <taxon>unclassified sequences</taxon>
        <taxon>metagenomes</taxon>
        <taxon>ecological metagenomes</taxon>
    </lineage>
</organism>
<comment type="caution">
    <text evidence="2">The sequence shown here is derived from an EMBL/GenBank/DDBJ whole genome shotgun (WGS) entry which is preliminary data.</text>
</comment>
<sequence length="177" mass="20295">MRYVRIVKWTKLLPADALTGSFQTAQAEYLYGIYHGQWIAIREGSVCEALPDESTAGQIAAISLCQNPDAKRVLVIGSGLGLCYELLRLPQIETISWAHCDNEYVQEVNKFIPPRLKITDKRFHRLAGDVRSLLAKKRQYYDLVILNLPDATNSVLNRYYTRQFYRQVKETLRTNGV</sequence>